<feature type="transmembrane region" description="Helical" evidence="2">
    <location>
        <begin position="104"/>
        <end position="126"/>
    </location>
</feature>
<dbReference type="Pfam" id="PF01381">
    <property type="entry name" value="HTH_3"/>
    <property type="match status" value="1"/>
</dbReference>
<dbReference type="EMBL" id="FNWV01000004">
    <property type="protein sequence ID" value="SEH55945.1"/>
    <property type="molecule type" value="Genomic_DNA"/>
</dbReference>
<dbReference type="InterPro" id="IPR001387">
    <property type="entry name" value="Cro/C1-type_HTH"/>
</dbReference>
<dbReference type="SUPFAM" id="SSF47413">
    <property type="entry name" value="lambda repressor-like DNA-binding domains"/>
    <property type="match status" value="1"/>
</dbReference>
<dbReference type="CDD" id="cd00093">
    <property type="entry name" value="HTH_XRE"/>
    <property type="match status" value="1"/>
</dbReference>
<dbReference type="AlphaFoldDB" id="A0A1H6J5D9"/>
<keyword evidence="2" id="KW-0472">Membrane</keyword>
<gene>
    <name evidence="4" type="ORF">SAMN02910265_01439</name>
</gene>
<evidence type="ECO:0000313" key="4">
    <source>
        <dbReference type="EMBL" id="SEH55945.1"/>
    </source>
</evidence>
<accession>A0A1H6J5D9</accession>
<reference evidence="4 5" key="1">
    <citation type="submission" date="2016-10" db="EMBL/GenBank/DDBJ databases">
        <authorList>
            <person name="de Groot N.N."/>
        </authorList>
    </citation>
    <scope>NUCLEOTIDE SEQUENCE [LARGE SCALE GENOMIC DNA]</scope>
    <source>
        <strain evidence="4 5">YAD2003</strain>
    </source>
</reference>
<dbReference type="Proteomes" id="UP000183190">
    <property type="component" value="Unassembled WGS sequence"/>
</dbReference>
<proteinExistence type="predicted"/>
<feature type="domain" description="HTH cro/C1-type" evidence="3">
    <location>
        <begin position="7"/>
        <end position="61"/>
    </location>
</feature>
<dbReference type="PROSITE" id="PS50943">
    <property type="entry name" value="HTH_CROC1"/>
    <property type="match status" value="1"/>
</dbReference>
<dbReference type="OrthoDB" id="9801008at2"/>
<evidence type="ECO:0000256" key="1">
    <source>
        <dbReference type="ARBA" id="ARBA00023125"/>
    </source>
</evidence>
<dbReference type="RefSeq" id="WP_074715843.1">
    <property type="nucleotide sequence ID" value="NZ_FNWV01000004.1"/>
</dbReference>
<evidence type="ECO:0000313" key="5">
    <source>
        <dbReference type="Proteomes" id="UP000183190"/>
    </source>
</evidence>
<dbReference type="InterPro" id="IPR010982">
    <property type="entry name" value="Lambda_DNA-bd_dom_sf"/>
</dbReference>
<dbReference type="PANTHER" id="PTHR46558">
    <property type="entry name" value="TRACRIPTIONAL REGULATORY PROTEIN-RELATED-RELATED"/>
    <property type="match status" value="1"/>
</dbReference>
<protein>
    <submittedName>
        <fullName evidence="4">DNA-binding transcriptional regulator, XRE-family HTH domain</fullName>
    </submittedName>
</protein>
<keyword evidence="2" id="KW-1133">Transmembrane helix</keyword>
<evidence type="ECO:0000259" key="3">
    <source>
        <dbReference type="PROSITE" id="PS50943"/>
    </source>
</evidence>
<name>A0A1H6J5D9_RUMFL</name>
<dbReference type="PANTHER" id="PTHR46558:SF13">
    <property type="entry name" value="HTH-TYPE TRANSCRIPTIONAL REGULATOR IMMR"/>
    <property type="match status" value="1"/>
</dbReference>
<dbReference type="SMART" id="SM00530">
    <property type="entry name" value="HTH_XRE"/>
    <property type="match status" value="1"/>
</dbReference>
<dbReference type="Gene3D" id="1.10.260.40">
    <property type="entry name" value="lambda repressor-like DNA-binding domains"/>
    <property type="match status" value="1"/>
</dbReference>
<evidence type="ECO:0000256" key="2">
    <source>
        <dbReference type="SAM" id="Phobius"/>
    </source>
</evidence>
<sequence length="131" mass="14727">MEFNNKLYELRKQKGLSQEELANRLNVSRQTISKWEVGDSTPDMEKLIAMSDLFGISLDELILDKTPEPAPTVQAPAQSELYKDIKEKVLTDENRKKMKKGAKIALIIFGIILAIDAISFAVYVALNGFPK</sequence>
<keyword evidence="1 4" id="KW-0238">DNA-binding</keyword>
<organism evidence="4 5">
    <name type="scientific">Ruminococcus flavefaciens</name>
    <dbReference type="NCBI Taxonomy" id="1265"/>
    <lineage>
        <taxon>Bacteria</taxon>
        <taxon>Bacillati</taxon>
        <taxon>Bacillota</taxon>
        <taxon>Clostridia</taxon>
        <taxon>Eubacteriales</taxon>
        <taxon>Oscillospiraceae</taxon>
        <taxon>Ruminococcus</taxon>
    </lineage>
</organism>
<keyword evidence="2" id="KW-0812">Transmembrane</keyword>
<dbReference type="GO" id="GO:0003677">
    <property type="term" value="F:DNA binding"/>
    <property type="evidence" value="ECO:0007669"/>
    <property type="project" value="UniProtKB-KW"/>
</dbReference>